<dbReference type="Pfam" id="PF02271">
    <property type="entry name" value="UCR_14kD"/>
    <property type="match status" value="1"/>
</dbReference>
<feature type="compositionally biased region" description="Polar residues" evidence="9">
    <location>
        <begin position="223"/>
        <end position="235"/>
    </location>
</feature>
<evidence type="ECO:0000256" key="7">
    <source>
        <dbReference type="ARBA" id="ARBA00023128"/>
    </source>
</evidence>
<evidence type="ECO:0000256" key="8">
    <source>
        <dbReference type="ARBA" id="ARBA00023136"/>
    </source>
</evidence>
<comment type="subcellular location">
    <subcellularLocation>
        <location evidence="1">Mitochondrion inner membrane</location>
        <topology evidence="1">Peripheral membrane protein</topology>
        <orientation evidence="1">Matrix side</orientation>
    </subcellularLocation>
</comment>
<name>A0A5A7QLV2_STRAF</name>
<comment type="similarity">
    <text evidence="2">Belongs to the UQCRB/QCR7 family.</text>
</comment>
<keyword evidence="3" id="KW-0813">Transport</keyword>
<evidence type="ECO:0000313" key="10">
    <source>
        <dbReference type="EMBL" id="GER44881.1"/>
    </source>
</evidence>
<dbReference type="GO" id="GO:0045275">
    <property type="term" value="C:respiratory chain complex III"/>
    <property type="evidence" value="ECO:0007669"/>
    <property type="project" value="InterPro"/>
</dbReference>
<evidence type="ECO:0000256" key="4">
    <source>
        <dbReference type="ARBA" id="ARBA00022660"/>
    </source>
</evidence>
<dbReference type="PANTHER" id="PTHR12022:SF0">
    <property type="entry name" value="CYTOCHROME B-C1 COMPLEX SUBUNIT 7"/>
    <property type="match status" value="1"/>
</dbReference>
<keyword evidence="11" id="KW-1185">Reference proteome</keyword>
<keyword evidence="6" id="KW-0249">Electron transport</keyword>
<dbReference type="AlphaFoldDB" id="A0A5A7QLV2"/>
<dbReference type="InterPro" id="IPR003197">
    <property type="entry name" value="QCR7"/>
</dbReference>
<keyword evidence="5" id="KW-0999">Mitochondrion inner membrane</keyword>
<reference evidence="11" key="1">
    <citation type="journal article" date="2019" name="Curr. Biol.">
        <title>Genome Sequence of Striga asiatica Provides Insight into the Evolution of Plant Parasitism.</title>
        <authorList>
            <person name="Yoshida S."/>
            <person name="Kim S."/>
            <person name="Wafula E.K."/>
            <person name="Tanskanen J."/>
            <person name="Kim Y.M."/>
            <person name="Honaas L."/>
            <person name="Yang Z."/>
            <person name="Spallek T."/>
            <person name="Conn C.E."/>
            <person name="Ichihashi Y."/>
            <person name="Cheong K."/>
            <person name="Cui S."/>
            <person name="Der J.P."/>
            <person name="Gundlach H."/>
            <person name="Jiao Y."/>
            <person name="Hori C."/>
            <person name="Ishida J.K."/>
            <person name="Kasahara H."/>
            <person name="Kiba T."/>
            <person name="Kim M.S."/>
            <person name="Koo N."/>
            <person name="Laohavisit A."/>
            <person name="Lee Y.H."/>
            <person name="Lumba S."/>
            <person name="McCourt P."/>
            <person name="Mortimer J.C."/>
            <person name="Mutuku J.M."/>
            <person name="Nomura T."/>
            <person name="Sasaki-Sekimoto Y."/>
            <person name="Seto Y."/>
            <person name="Wang Y."/>
            <person name="Wakatake T."/>
            <person name="Sakakibara H."/>
            <person name="Demura T."/>
            <person name="Yamaguchi S."/>
            <person name="Yoneyama K."/>
            <person name="Manabe R.I."/>
            <person name="Nelson D.C."/>
            <person name="Schulman A.H."/>
            <person name="Timko M.P."/>
            <person name="dePamphilis C.W."/>
            <person name="Choi D."/>
            <person name="Shirasu K."/>
        </authorList>
    </citation>
    <scope>NUCLEOTIDE SEQUENCE [LARGE SCALE GENOMIC DNA]</scope>
    <source>
        <strain evidence="11">cv. UVA1</strain>
    </source>
</reference>
<evidence type="ECO:0000313" key="11">
    <source>
        <dbReference type="Proteomes" id="UP000325081"/>
    </source>
</evidence>
<gene>
    <name evidence="10" type="ORF">STAS_21801</name>
</gene>
<dbReference type="Proteomes" id="UP000325081">
    <property type="component" value="Unassembled WGS sequence"/>
</dbReference>
<organism evidence="10 11">
    <name type="scientific">Striga asiatica</name>
    <name type="common">Asiatic witchweed</name>
    <name type="synonym">Buchnera asiatica</name>
    <dbReference type="NCBI Taxonomy" id="4170"/>
    <lineage>
        <taxon>Eukaryota</taxon>
        <taxon>Viridiplantae</taxon>
        <taxon>Streptophyta</taxon>
        <taxon>Embryophyta</taxon>
        <taxon>Tracheophyta</taxon>
        <taxon>Spermatophyta</taxon>
        <taxon>Magnoliopsida</taxon>
        <taxon>eudicotyledons</taxon>
        <taxon>Gunneridae</taxon>
        <taxon>Pentapetalae</taxon>
        <taxon>asterids</taxon>
        <taxon>lamiids</taxon>
        <taxon>Lamiales</taxon>
        <taxon>Orobanchaceae</taxon>
        <taxon>Buchnereae</taxon>
        <taxon>Striga</taxon>
    </lineage>
</organism>
<feature type="region of interest" description="Disordered" evidence="9">
    <location>
        <begin position="214"/>
        <end position="235"/>
    </location>
</feature>
<evidence type="ECO:0000256" key="1">
    <source>
        <dbReference type="ARBA" id="ARBA00004443"/>
    </source>
</evidence>
<dbReference type="InterPro" id="IPR036544">
    <property type="entry name" value="QCR7_sf"/>
</dbReference>
<evidence type="ECO:0000256" key="5">
    <source>
        <dbReference type="ARBA" id="ARBA00022792"/>
    </source>
</evidence>
<keyword evidence="8" id="KW-0472">Membrane</keyword>
<comment type="caution">
    <text evidence="10">The sequence shown here is derived from an EMBL/GenBank/DDBJ whole genome shotgun (WGS) entry which is preliminary data.</text>
</comment>
<evidence type="ECO:0000256" key="9">
    <source>
        <dbReference type="SAM" id="MobiDB-lite"/>
    </source>
</evidence>
<dbReference type="SUPFAM" id="SSF81524">
    <property type="entry name" value="14 kDa protein of cytochrome bc1 complex (Ubiquinol-cytochrome c reductase)"/>
    <property type="match status" value="1"/>
</dbReference>
<evidence type="ECO:0000256" key="2">
    <source>
        <dbReference type="ARBA" id="ARBA00008554"/>
    </source>
</evidence>
<dbReference type="PANTHER" id="PTHR12022">
    <property type="entry name" value="UBIQUINOL-CYTOCHROME C REDUCTASE COMPLEX 14 KD PROTEIN"/>
    <property type="match status" value="1"/>
</dbReference>
<dbReference type="OrthoDB" id="9991235at2759"/>
<keyword evidence="7" id="KW-0496">Mitochondrion</keyword>
<dbReference type="Gene3D" id="1.10.1090.10">
    <property type="entry name" value="Cytochrome b-c1 complex subunit 7"/>
    <property type="match status" value="1"/>
</dbReference>
<dbReference type="EMBL" id="BKCP01007170">
    <property type="protein sequence ID" value="GER44881.1"/>
    <property type="molecule type" value="Genomic_DNA"/>
</dbReference>
<evidence type="ECO:0000256" key="6">
    <source>
        <dbReference type="ARBA" id="ARBA00022982"/>
    </source>
</evidence>
<sequence>MGATATTAVTVQQLLLLSKSSLLPRREFQRDFLKSFEYRVLNYVSYHEMALRYDDLYDPMYDLDVKAVLNRLPRQIVDARNQRLKHALDLAMKHTYLTEDPQSSKEKLFLYDIVANERNVIDVYKFDYDVRDSMACGLSCNFQFKRSRIDVGVITGESGEPHYFVDVADIHLSAKAGYCASKYKKFGNLCYVIGALQAFFSHHNQDLRIKVSSPLEEDANPTEEANSATGYDTSSNTFGSFYAERNETPSTHEIDRASKAQREWVQPMIWP</sequence>
<evidence type="ECO:0000256" key="3">
    <source>
        <dbReference type="ARBA" id="ARBA00022448"/>
    </source>
</evidence>
<accession>A0A5A7QLV2</accession>
<dbReference type="GO" id="GO:0005743">
    <property type="term" value="C:mitochondrial inner membrane"/>
    <property type="evidence" value="ECO:0007669"/>
    <property type="project" value="UniProtKB-SubCell"/>
</dbReference>
<keyword evidence="4" id="KW-0679">Respiratory chain</keyword>
<proteinExistence type="inferred from homology"/>
<protein>
    <submittedName>
        <fullName evidence="10">Cytochrome b-c1 complex subunit 7</fullName>
    </submittedName>
</protein>
<dbReference type="GO" id="GO:0006122">
    <property type="term" value="P:mitochondrial electron transport, ubiquinol to cytochrome c"/>
    <property type="evidence" value="ECO:0007669"/>
    <property type="project" value="InterPro"/>
</dbReference>